<dbReference type="Proteomes" id="UP000199400">
    <property type="component" value="Unassembled WGS sequence"/>
</dbReference>
<dbReference type="Gene3D" id="3.30.450.30">
    <property type="entry name" value="Dynein light chain 2a, cytoplasmic"/>
    <property type="match status" value="1"/>
</dbReference>
<gene>
    <name evidence="3" type="ORF">SAMN02745121_04906</name>
</gene>
<proteinExistence type="predicted"/>
<dbReference type="OrthoDB" id="5502232at2"/>
<protein>
    <submittedName>
        <fullName evidence="3">Predicted regulator of Ras-like GTPase activity, Roadblock/LC7/MglB family</fullName>
    </submittedName>
</protein>
<dbReference type="SUPFAM" id="SSF103196">
    <property type="entry name" value="Roadblock/LC7 domain"/>
    <property type="match status" value="1"/>
</dbReference>
<dbReference type="EMBL" id="FOMX01000016">
    <property type="protein sequence ID" value="SFE62142.1"/>
    <property type="molecule type" value="Genomic_DNA"/>
</dbReference>
<name>A0A1I2C1V1_9BACT</name>
<evidence type="ECO:0000259" key="2">
    <source>
        <dbReference type="Pfam" id="PF03259"/>
    </source>
</evidence>
<sequence length="235" mass="25777">MSAEPNRQLVSLLEELDRLPGVRGSLVATVDGGYTASESNFDAATATDIAKTVRRMVVASATVGSPIEELLITFHTARMMIVPVREEATLTIMLERDSAQPSVRAVLKSRLAGLRSSIGSSSAESSMSAGSAPVPEPEDEVDRLMLGELGPVLREVQSVFTSYLIRAGKTASEAGVMMREQIREWLLMVNPSPYTFPVLVDALVQLTSRDERENFKIDVQQAMRNSRLWPKKNVR</sequence>
<dbReference type="RefSeq" id="WP_096329199.1">
    <property type="nucleotide sequence ID" value="NZ_FOMX01000016.1"/>
</dbReference>
<dbReference type="Pfam" id="PF03259">
    <property type="entry name" value="Robl_LC7"/>
    <property type="match status" value="1"/>
</dbReference>
<feature type="compositionally biased region" description="Low complexity" evidence="1">
    <location>
        <begin position="120"/>
        <end position="132"/>
    </location>
</feature>
<evidence type="ECO:0000313" key="4">
    <source>
        <dbReference type="Proteomes" id="UP000199400"/>
    </source>
</evidence>
<accession>A0A1I2C1V1</accession>
<dbReference type="InterPro" id="IPR004942">
    <property type="entry name" value="Roadblock/LAMTOR2_dom"/>
</dbReference>
<dbReference type="STRING" id="54.SAMN02745121_04906"/>
<feature type="region of interest" description="Disordered" evidence="1">
    <location>
        <begin position="120"/>
        <end position="139"/>
    </location>
</feature>
<keyword evidence="4" id="KW-1185">Reference proteome</keyword>
<evidence type="ECO:0000313" key="3">
    <source>
        <dbReference type="EMBL" id="SFE62142.1"/>
    </source>
</evidence>
<reference evidence="4" key="1">
    <citation type="submission" date="2016-10" db="EMBL/GenBank/DDBJ databases">
        <authorList>
            <person name="Varghese N."/>
            <person name="Submissions S."/>
        </authorList>
    </citation>
    <scope>NUCLEOTIDE SEQUENCE [LARGE SCALE GENOMIC DNA]</scope>
    <source>
        <strain evidence="4">ATCC 25963</strain>
    </source>
</reference>
<evidence type="ECO:0000256" key="1">
    <source>
        <dbReference type="SAM" id="MobiDB-lite"/>
    </source>
</evidence>
<organism evidence="3 4">
    <name type="scientific">Nannocystis exedens</name>
    <dbReference type="NCBI Taxonomy" id="54"/>
    <lineage>
        <taxon>Bacteria</taxon>
        <taxon>Pseudomonadati</taxon>
        <taxon>Myxococcota</taxon>
        <taxon>Polyangia</taxon>
        <taxon>Nannocystales</taxon>
        <taxon>Nannocystaceae</taxon>
        <taxon>Nannocystis</taxon>
    </lineage>
</organism>
<feature type="domain" description="Roadblock/LAMTOR2" evidence="2">
    <location>
        <begin position="12"/>
        <end position="92"/>
    </location>
</feature>
<dbReference type="AlphaFoldDB" id="A0A1I2C1V1"/>